<evidence type="ECO:0000313" key="2">
    <source>
        <dbReference type="EMBL" id="CAK9213153.1"/>
    </source>
</evidence>
<reference evidence="2" key="1">
    <citation type="submission" date="2024-02" db="EMBL/GenBank/DDBJ databases">
        <authorList>
            <consortium name="ELIXIR-Norway"/>
            <consortium name="Elixir Norway"/>
        </authorList>
    </citation>
    <scope>NUCLEOTIDE SEQUENCE</scope>
</reference>
<feature type="compositionally biased region" description="Polar residues" evidence="1">
    <location>
        <begin position="209"/>
        <end position="224"/>
    </location>
</feature>
<proteinExistence type="predicted"/>
<feature type="compositionally biased region" description="Polar residues" evidence="1">
    <location>
        <begin position="580"/>
        <end position="595"/>
    </location>
</feature>
<gene>
    <name evidence="2" type="ORF">CSSPTR1EN2_LOCUS11594</name>
</gene>
<feature type="compositionally biased region" description="Polar residues" evidence="1">
    <location>
        <begin position="179"/>
        <end position="202"/>
    </location>
</feature>
<feature type="region of interest" description="Disordered" evidence="1">
    <location>
        <begin position="567"/>
        <end position="595"/>
    </location>
</feature>
<name>A0ABP0U675_9BRYO</name>
<feature type="region of interest" description="Disordered" evidence="1">
    <location>
        <begin position="412"/>
        <end position="436"/>
    </location>
</feature>
<feature type="compositionally biased region" description="Low complexity" evidence="1">
    <location>
        <begin position="567"/>
        <end position="579"/>
    </location>
</feature>
<sequence length="615" mass="67237">MLQLGAGAGPISSADHSFFRDQLGFCTLQYAEEPEQMRPDAGVLPMTNRCALISSAHHEFSYKKAAPILIRSGLDQTLEKDHVSQDYKYILSGREGSDHVPLSTMKRLQSPKNNMLRDVLQPSSYNWRCSLYVKTSNNVAAAPTVDLRTMQEDSRSSSFRSQQSTSCESGGIDTRETGDTSTTSRYSNGSSQGDASTVNSKEQQARMRPSSQQHESSEENTNSDHLLNTNRECHVPCCSCTVKPSDLSSLDHSSWLRFPFNLKDLGLFGSKKTPKSIGHEIHLMRHHQPPRPIFRFSETRHQTRETTANPSITASMRGATSRHDEHSCSHEEHEAVIPALRRSTPRRHSYTIHSASSCNLGQQTSRVQATNISKIRERWLLFVKILKAPYGSKSSTQAAAAGSADLHKHPNQLKAAAADDHSRRQSPKKMSNAKTLNLERKNILRPAAAATAQYEDLMLLHAVRPKSMPAIEKVRSPVLYPIAASSAASGVASCTTPGARLMNASSPSRIVCPATGRTFVSPTATNSPFKLSNCNNNNNKSSTMNNLKTSKSSPKLLILGGRSSSNISTSITSPMSSRNKNTSCNSNSSFMSEPHSSIQGAIAHCKSSQASGQQL</sequence>
<feature type="region of interest" description="Disordered" evidence="1">
    <location>
        <begin position="149"/>
        <end position="224"/>
    </location>
</feature>
<feature type="compositionally biased region" description="Low complexity" evidence="1">
    <location>
        <begin position="156"/>
        <end position="169"/>
    </location>
</feature>
<evidence type="ECO:0000256" key="1">
    <source>
        <dbReference type="SAM" id="MobiDB-lite"/>
    </source>
</evidence>
<accession>A0ABP0U675</accession>
<protein>
    <submittedName>
        <fullName evidence="2">Uncharacterized protein</fullName>
    </submittedName>
</protein>
<keyword evidence="3" id="KW-1185">Reference proteome</keyword>
<organism evidence="2 3">
    <name type="scientific">Sphagnum troendelagicum</name>
    <dbReference type="NCBI Taxonomy" id="128251"/>
    <lineage>
        <taxon>Eukaryota</taxon>
        <taxon>Viridiplantae</taxon>
        <taxon>Streptophyta</taxon>
        <taxon>Embryophyta</taxon>
        <taxon>Bryophyta</taxon>
        <taxon>Sphagnophytina</taxon>
        <taxon>Sphagnopsida</taxon>
        <taxon>Sphagnales</taxon>
        <taxon>Sphagnaceae</taxon>
        <taxon>Sphagnum</taxon>
    </lineage>
</organism>
<dbReference type="EMBL" id="OZ019911">
    <property type="protein sequence ID" value="CAK9213153.1"/>
    <property type="molecule type" value="Genomic_DNA"/>
</dbReference>
<evidence type="ECO:0000313" key="3">
    <source>
        <dbReference type="Proteomes" id="UP001497512"/>
    </source>
</evidence>
<dbReference type="Proteomes" id="UP001497512">
    <property type="component" value="Chromosome 19"/>
</dbReference>